<dbReference type="EMBL" id="VNHS01000007">
    <property type="protein sequence ID" value="TYP73175.1"/>
    <property type="molecule type" value="Genomic_DNA"/>
</dbReference>
<evidence type="ECO:0000313" key="5">
    <source>
        <dbReference type="EMBL" id="TYP73175.1"/>
    </source>
</evidence>
<comment type="caution">
    <text evidence="5">The sequence shown here is derived from an EMBL/GenBank/DDBJ whole genome shotgun (WGS) entry which is preliminary data.</text>
</comment>
<accession>A0A5S5C164</accession>
<dbReference type="Gene3D" id="1.50.10.10">
    <property type="match status" value="1"/>
</dbReference>
<dbReference type="SUPFAM" id="SSF48208">
    <property type="entry name" value="Six-hairpin glycosidases"/>
    <property type="match status" value="1"/>
</dbReference>
<feature type="binding site" evidence="4">
    <location>
        <position position="231"/>
    </location>
    <ligand>
        <name>substrate</name>
    </ligand>
</feature>
<evidence type="ECO:0000256" key="3">
    <source>
        <dbReference type="PIRSR" id="PIRSR610905-1"/>
    </source>
</evidence>
<feature type="active site" description="Nucleophile" evidence="3">
    <location>
        <position position="99"/>
    </location>
</feature>
<dbReference type="GO" id="GO:0000272">
    <property type="term" value="P:polysaccharide catabolic process"/>
    <property type="evidence" value="ECO:0007669"/>
    <property type="project" value="TreeGrafter"/>
</dbReference>
<feature type="binding site" evidence="4">
    <location>
        <position position="219"/>
    </location>
    <ligand>
        <name>substrate</name>
    </ligand>
</feature>
<evidence type="ECO:0000256" key="4">
    <source>
        <dbReference type="PIRSR" id="PIRSR610905-2"/>
    </source>
</evidence>
<dbReference type="OrthoDB" id="428577at2"/>
<organism evidence="5 6">
    <name type="scientific">Paenibacillus methanolicus</name>
    <dbReference type="NCBI Taxonomy" id="582686"/>
    <lineage>
        <taxon>Bacteria</taxon>
        <taxon>Bacillati</taxon>
        <taxon>Bacillota</taxon>
        <taxon>Bacilli</taxon>
        <taxon>Bacillales</taxon>
        <taxon>Paenibacillaceae</taxon>
        <taxon>Paenibacillus</taxon>
    </lineage>
</organism>
<keyword evidence="6" id="KW-1185">Reference proteome</keyword>
<dbReference type="Pfam" id="PF07470">
    <property type="entry name" value="Glyco_hydro_88"/>
    <property type="match status" value="1"/>
</dbReference>
<dbReference type="InterPro" id="IPR008928">
    <property type="entry name" value="6-hairpin_glycosidase_sf"/>
</dbReference>
<feature type="active site" description="Proton donor" evidence="3">
    <location>
        <position position="159"/>
    </location>
</feature>
<proteinExistence type="inferred from homology"/>
<name>A0A5S5C164_9BACL</name>
<feature type="binding site" evidence="4">
    <location>
        <position position="235"/>
    </location>
    <ligand>
        <name>substrate</name>
    </ligand>
</feature>
<sequence>MSTTNTTNAQSTTRQAAIEDAVAKVRRNLEQRGLAFPHIASEKRYDWGANEDWIEGFHTGLAWLCYEYTGDDFFREQANRHIEDFDRRLTERVCLDHHDIGFLYGPSAFAGWVIEGSEAHRALALRAADLLMERWRAPGYIQAWGPEGDPKNGGRIIIDCLMNLPLLYWASETTGNAAYGEVAVRQAELSRRYLVRGDDSSYHTFYFDQTTGVPIGGGTHQGYHDGSTWTRGQAWGIYGFALSYRYTGRGELLATAKRMADYFLAHLPEDGVAYWDFNAPVTATTNRDSSASAIALCGLLEIIAHLPEEDADRQRYGEAAARAVDALIRGYATIGEEAEGLLDHGSYHVRGDLGPDGYMIWGDYYYLEALLRLERGVPGYWYER</sequence>
<dbReference type="GO" id="GO:0052757">
    <property type="term" value="F:chondroitin hydrolase activity"/>
    <property type="evidence" value="ECO:0007669"/>
    <property type="project" value="TreeGrafter"/>
</dbReference>
<comment type="similarity">
    <text evidence="2">Belongs to the glycosyl hydrolase 88 family.</text>
</comment>
<dbReference type="PANTHER" id="PTHR36845">
    <property type="entry name" value="HYDROLASE, PUTATIVE (AFU_ORTHOLOGUE AFUA_7G05090)-RELATED"/>
    <property type="match status" value="1"/>
</dbReference>
<protein>
    <submittedName>
        <fullName evidence="5">Unsaturated chondroitin disaccharide hydrolase</fullName>
    </submittedName>
</protein>
<dbReference type="AlphaFoldDB" id="A0A5S5C164"/>
<evidence type="ECO:0000313" key="6">
    <source>
        <dbReference type="Proteomes" id="UP000323257"/>
    </source>
</evidence>
<dbReference type="RefSeq" id="WP_148930734.1">
    <property type="nucleotide sequence ID" value="NZ_VNHS01000007.1"/>
</dbReference>
<gene>
    <name evidence="5" type="ORF">BCM02_107159</name>
</gene>
<dbReference type="InterPro" id="IPR010905">
    <property type="entry name" value="Glyco_hydro_88"/>
</dbReference>
<evidence type="ECO:0000256" key="1">
    <source>
        <dbReference type="ARBA" id="ARBA00022801"/>
    </source>
</evidence>
<dbReference type="InterPro" id="IPR012341">
    <property type="entry name" value="6hp_glycosidase-like_sf"/>
</dbReference>
<dbReference type="InterPro" id="IPR052369">
    <property type="entry name" value="UG_Glycosaminoglycan_Hydrolase"/>
</dbReference>
<keyword evidence="1 5" id="KW-0378">Hydrolase</keyword>
<reference evidence="5 6" key="1">
    <citation type="submission" date="2019-07" db="EMBL/GenBank/DDBJ databases">
        <title>Genomic Encyclopedia of Type Strains, Phase III (KMG-III): the genomes of soil and plant-associated and newly described type strains.</title>
        <authorList>
            <person name="Whitman W."/>
        </authorList>
    </citation>
    <scope>NUCLEOTIDE SEQUENCE [LARGE SCALE GENOMIC DNA]</scope>
    <source>
        <strain evidence="5 6">BL24</strain>
    </source>
</reference>
<feature type="binding site" evidence="4">
    <location>
        <position position="159"/>
    </location>
    <ligand>
        <name>substrate</name>
    </ligand>
</feature>
<feature type="binding site" evidence="4">
    <location>
        <position position="99"/>
    </location>
    <ligand>
        <name>substrate</name>
    </ligand>
</feature>
<feature type="binding site" evidence="4">
    <location>
        <position position="217"/>
    </location>
    <ligand>
        <name>substrate</name>
    </ligand>
</feature>
<dbReference type="PANTHER" id="PTHR36845:SF1">
    <property type="entry name" value="HYDROLASE, PUTATIVE (AFU_ORTHOLOGUE AFUA_7G05090)-RELATED"/>
    <property type="match status" value="1"/>
</dbReference>
<dbReference type="Proteomes" id="UP000323257">
    <property type="component" value="Unassembled WGS sequence"/>
</dbReference>
<evidence type="ECO:0000256" key="2">
    <source>
        <dbReference type="ARBA" id="ARBA00038358"/>
    </source>
</evidence>